<dbReference type="HOGENOM" id="CLU_028760_2_0_1"/>
<dbReference type="GO" id="GO:0016747">
    <property type="term" value="F:acyltransferase activity, transferring groups other than amino-acyl groups"/>
    <property type="evidence" value="ECO:0007669"/>
    <property type="project" value="InterPro"/>
</dbReference>
<dbReference type="eggNOG" id="ENOG502SKF6">
    <property type="taxonomic scope" value="Eukaryota"/>
</dbReference>
<gene>
    <name evidence="3" type="ORF">GQ26_0280990</name>
</gene>
<dbReference type="Pfam" id="PF00561">
    <property type="entry name" value="Abhydrolase_1"/>
    <property type="match status" value="1"/>
</dbReference>
<dbReference type="InterPro" id="IPR008220">
    <property type="entry name" value="HAT_MetX-like"/>
</dbReference>
<proteinExistence type="inferred from homology"/>
<feature type="domain" description="AB hydrolase-1" evidence="2">
    <location>
        <begin position="60"/>
        <end position="154"/>
    </location>
</feature>
<dbReference type="InterPro" id="IPR000073">
    <property type="entry name" value="AB_hydrolase_1"/>
</dbReference>
<dbReference type="Gene3D" id="3.40.50.1820">
    <property type="entry name" value="alpha/beta hydrolase"/>
    <property type="match status" value="1"/>
</dbReference>
<evidence type="ECO:0000313" key="3">
    <source>
        <dbReference type="EMBL" id="KFX44523.1"/>
    </source>
</evidence>
<name>A0A093XH59_TALMA</name>
<reference key="1">
    <citation type="journal article" date="2014" name="PLoS Genet.">
        <title>Signature Gene Expression Reveals Novel Clues to the Molecular Mechanisms of Dimorphic Transition in Penicillium marneffei.</title>
        <authorList>
            <person name="Yang E."/>
            <person name="Wang G."/>
            <person name="Cai J."/>
            <person name="Woo P.C."/>
            <person name="Lau S.K."/>
            <person name="Yuen K.-Y."/>
            <person name="Chow W.-N."/>
            <person name="Lin X."/>
        </authorList>
    </citation>
    <scope>NUCLEOTIDE SEQUENCE [LARGE SCALE GENOMIC DNA]</scope>
    <source>
        <strain>PM1</strain>
    </source>
</reference>
<dbReference type="SUPFAM" id="SSF53474">
    <property type="entry name" value="alpha/beta-Hydrolases"/>
    <property type="match status" value="1"/>
</dbReference>
<dbReference type="PANTHER" id="PTHR32268:SF15">
    <property type="entry name" value="HOMOSERINE ACETYLTRANSFERASE FAMILY PROTEIN (AFU_ORTHOLOGUE AFUA_1G15350)"/>
    <property type="match status" value="1"/>
</dbReference>
<protein>
    <submittedName>
        <fullName evidence="3">Homoserine O-acetyltransferase</fullName>
    </submittedName>
</protein>
<sequence>MSSPNTDTMIQYFTINNFRFQDGTTLPHVQLAYREFNPTRTKVALIPTCFRGRINSTLNFANGALRDYRVIVVALFGNGESSSPSNTSNFPQTLDYRDCVHAQHKLIREHLRLDKIDVMMGFSMGGQCTYHWAAIHPSMIINAIIICSSAKTSLHNYQFLEGPKAALESSIDYIGGEFRTNRASPPLRGLHAFGRAYSAWLTSAGWFEQRLFEKQGYKSLDDWANVVAGTNYNDWYPDDLLVLLGMWQRSDIGVSMGSSNMDGNVISVSEALGQLSARCLLMPCQTDQYFTWQVSEREAKHLKKAEVAVIPSVWGHVAGSGANPEDNDWMDSRISQFLAQTD</sequence>
<evidence type="ECO:0000256" key="1">
    <source>
        <dbReference type="ARBA" id="ARBA00006886"/>
    </source>
</evidence>
<accession>A0A093XH59</accession>
<dbReference type="AlphaFoldDB" id="A0A093XH59"/>
<organism evidence="3">
    <name type="scientific">Talaromyces marneffei PM1</name>
    <dbReference type="NCBI Taxonomy" id="1077442"/>
    <lineage>
        <taxon>Eukaryota</taxon>
        <taxon>Fungi</taxon>
        <taxon>Dikarya</taxon>
        <taxon>Ascomycota</taxon>
        <taxon>Pezizomycotina</taxon>
        <taxon>Eurotiomycetes</taxon>
        <taxon>Eurotiomycetidae</taxon>
        <taxon>Eurotiales</taxon>
        <taxon>Trichocomaceae</taxon>
        <taxon>Talaromyces</taxon>
        <taxon>Talaromyces sect. Talaromyces</taxon>
    </lineage>
</organism>
<reference evidence="3" key="2">
    <citation type="journal article" date="2014" name="PLoS Genet.">
        <title>Signature gene expression reveals novel clues to the molecular mechanisms of dimorphic transition in Penicillium marneffei.</title>
        <authorList>
            <person name="Yang E."/>
            <person name="Wang G."/>
            <person name="Cai J."/>
            <person name="Woo P.C."/>
            <person name="Lau S.K."/>
            <person name="Yuen K.-Y."/>
            <person name="Chow W.-N."/>
            <person name="Lin X."/>
        </authorList>
    </citation>
    <scope>NUCLEOTIDE SEQUENCE</scope>
    <source>
        <strain evidence="3">PM1</strain>
    </source>
</reference>
<keyword evidence="3" id="KW-0808">Transferase</keyword>
<dbReference type="EMBL" id="JPOX01000028">
    <property type="protein sequence ID" value="KFX44523.1"/>
    <property type="molecule type" value="Genomic_DNA"/>
</dbReference>
<evidence type="ECO:0000259" key="2">
    <source>
        <dbReference type="Pfam" id="PF00561"/>
    </source>
</evidence>
<dbReference type="InterPro" id="IPR029058">
    <property type="entry name" value="AB_hydrolase_fold"/>
</dbReference>
<comment type="similarity">
    <text evidence="1">Belongs to the AB hydrolase superfamily. MetX family.</text>
</comment>
<dbReference type="PANTHER" id="PTHR32268">
    <property type="entry name" value="HOMOSERINE O-ACETYLTRANSFERASE"/>
    <property type="match status" value="1"/>
</dbReference>
<comment type="caution">
    <text evidence="3">The sequence shown here is derived from an EMBL/GenBank/DDBJ whole genome shotgun (WGS) entry which is preliminary data.</text>
</comment>